<dbReference type="PANTHER" id="PTHR31928:SF7">
    <property type="entry name" value="FACTOR 1-DELTA, PUTATIVE (DUF936)-RELATED"/>
    <property type="match status" value="1"/>
</dbReference>
<proteinExistence type="predicted"/>
<evidence type="ECO:0000259" key="3">
    <source>
        <dbReference type="Pfam" id="PF21647"/>
    </source>
</evidence>
<evidence type="ECO:0000259" key="2">
    <source>
        <dbReference type="Pfam" id="PF06075"/>
    </source>
</evidence>
<feature type="region of interest" description="Disordered" evidence="1">
    <location>
        <begin position="153"/>
        <end position="181"/>
    </location>
</feature>
<evidence type="ECO:0000313" key="4">
    <source>
        <dbReference type="EMBL" id="PIN25143.1"/>
    </source>
</evidence>
<accession>A0A2G9I5V5</accession>
<dbReference type="PANTHER" id="PTHR31928">
    <property type="entry name" value="EXPRESSED PROTEIN"/>
    <property type="match status" value="1"/>
</dbReference>
<dbReference type="InterPro" id="IPR048297">
    <property type="entry name" value="DUF936_dom_pln"/>
</dbReference>
<keyword evidence="5" id="KW-1185">Reference proteome</keyword>
<dbReference type="Pfam" id="PF06075">
    <property type="entry name" value="DUF936"/>
    <property type="match status" value="1"/>
</dbReference>
<organism evidence="4 5">
    <name type="scientific">Handroanthus impetiginosus</name>
    <dbReference type="NCBI Taxonomy" id="429701"/>
    <lineage>
        <taxon>Eukaryota</taxon>
        <taxon>Viridiplantae</taxon>
        <taxon>Streptophyta</taxon>
        <taxon>Embryophyta</taxon>
        <taxon>Tracheophyta</taxon>
        <taxon>Spermatophyta</taxon>
        <taxon>Magnoliopsida</taxon>
        <taxon>eudicotyledons</taxon>
        <taxon>Gunneridae</taxon>
        <taxon>Pentapetalae</taxon>
        <taxon>asterids</taxon>
        <taxon>lamiids</taxon>
        <taxon>Lamiales</taxon>
        <taxon>Bignoniaceae</taxon>
        <taxon>Crescentiina</taxon>
        <taxon>Tabebuia alliance</taxon>
        <taxon>Handroanthus</taxon>
    </lineage>
</organism>
<feature type="domain" description="DUF936" evidence="2">
    <location>
        <begin position="24"/>
        <end position="101"/>
    </location>
</feature>
<feature type="compositionally biased region" description="Basic and acidic residues" evidence="1">
    <location>
        <begin position="154"/>
        <end position="163"/>
    </location>
</feature>
<dbReference type="Proteomes" id="UP000231279">
    <property type="component" value="Unassembled WGS sequence"/>
</dbReference>
<dbReference type="STRING" id="429701.A0A2G9I5V5"/>
<dbReference type="AlphaFoldDB" id="A0A2G9I5V5"/>
<name>A0A2G9I5V5_9LAMI</name>
<sequence length="555" mass="61172">MASLTPGTLEKLLQNVGNKDFKVADDPWKSSGYFLRVSDSVHSAYVSVSDDDVELILNDNIQLGQFIHVTWLDLGSPVPVLRGLKPIPKRRPCVGDPKDLISSDFLNAKKVETKVKSKGKVKKVVEDEEGIVRSHSLNDGKVGGLEGGRLSLDSARKGWDRSPRSKNGGSGARSLKSKDNRLRSESVVANKVIHQDSPNGSNILPLKSKNITVSSKHLSMPVMKTVESSDDGVFPCHLDKVVVGSKMWSDSKILWDSLPSTICDLGKEIRSYRNGAFVSAIRALEEASMYESVLQCMSMFAELCESSQKNSSSPLVEQFLNLHESMKKASIVISSKINVKTSNPEDGNGWSSQFPELGNHLPPATKNASLWVQAAIQTDLSKFSLYRKGEEKGITDRGKCHYLVIDDPEDKIDTKNHSSNKKNTVNHGLSKFVAKVNGLSSHSGRLLSNAKGQNGQEAWSEGSGLRQVSNLAQNMLSLSHSWFLDYLEDSLNNGFRLKTSNDTSQVGVLLGQLKRVNQWLDEVIREGDGVDERIEMLKKKLYGFLLDHVDSTVHT</sequence>
<comment type="caution">
    <text evidence="4">The sequence shown here is derived from an EMBL/GenBank/DDBJ whole genome shotgun (WGS) entry which is preliminary data.</text>
</comment>
<evidence type="ECO:0000313" key="5">
    <source>
        <dbReference type="Proteomes" id="UP000231279"/>
    </source>
</evidence>
<evidence type="ECO:0000256" key="1">
    <source>
        <dbReference type="SAM" id="MobiDB-lite"/>
    </source>
</evidence>
<dbReference type="Pfam" id="PF21647">
    <property type="entry name" value="DUF6857"/>
    <property type="match status" value="1"/>
</dbReference>
<dbReference type="InterPro" id="IPR010341">
    <property type="entry name" value="DUF936_pln"/>
</dbReference>
<dbReference type="OrthoDB" id="1888344at2759"/>
<gene>
    <name evidence="4" type="ORF">CDL12_02116</name>
</gene>
<dbReference type="EMBL" id="NKXS01000296">
    <property type="protein sequence ID" value="PIN25143.1"/>
    <property type="molecule type" value="Genomic_DNA"/>
</dbReference>
<dbReference type="InterPro" id="IPR049172">
    <property type="entry name" value="DUF6857_pln"/>
</dbReference>
<reference evidence="5" key="1">
    <citation type="journal article" date="2018" name="Gigascience">
        <title>Genome assembly of the Pink Ipe (Handroanthus impetiginosus, Bignoniaceae), a highly valued, ecologically keystone Neotropical timber forest tree.</title>
        <authorList>
            <person name="Silva-Junior O.B."/>
            <person name="Grattapaglia D."/>
            <person name="Novaes E."/>
            <person name="Collevatti R.G."/>
        </authorList>
    </citation>
    <scope>NUCLEOTIDE SEQUENCE [LARGE SCALE GENOMIC DNA]</scope>
    <source>
        <strain evidence="5">cv. UFG-1</strain>
    </source>
</reference>
<protein>
    <submittedName>
        <fullName evidence="4">Uncharacterized protein</fullName>
    </submittedName>
</protein>
<feature type="domain" description="DUF6857" evidence="3">
    <location>
        <begin position="244"/>
        <end position="554"/>
    </location>
</feature>